<dbReference type="GO" id="GO:0016887">
    <property type="term" value="F:ATP hydrolysis activity"/>
    <property type="evidence" value="ECO:0007669"/>
    <property type="project" value="InterPro"/>
</dbReference>
<feature type="domain" description="ABC transmembrane type-1" evidence="10">
    <location>
        <begin position="791"/>
        <end position="1092"/>
    </location>
</feature>
<evidence type="ECO:0000256" key="2">
    <source>
        <dbReference type="ARBA" id="ARBA00022448"/>
    </source>
</evidence>
<evidence type="ECO:0000259" key="10">
    <source>
        <dbReference type="PROSITE" id="PS50929"/>
    </source>
</evidence>
<dbReference type="GO" id="GO:0005524">
    <property type="term" value="F:ATP binding"/>
    <property type="evidence" value="ECO:0007669"/>
    <property type="project" value="UniProtKB-KW"/>
</dbReference>
<dbReference type="InterPro" id="IPR011527">
    <property type="entry name" value="ABC1_TM_dom"/>
</dbReference>
<comment type="subcellular location">
    <subcellularLocation>
        <location evidence="1">Membrane</location>
        <topology evidence="1">Multi-pass membrane protein</topology>
    </subcellularLocation>
</comment>
<feature type="transmembrane region" description="Helical" evidence="8">
    <location>
        <begin position="946"/>
        <end position="965"/>
    </location>
</feature>
<evidence type="ECO:0000256" key="8">
    <source>
        <dbReference type="SAM" id="Phobius"/>
    </source>
</evidence>
<reference evidence="11" key="1">
    <citation type="submission" date="2023-04" db="EMBL/GenBank/DDBJ databases">
        <title>Phytophthora lilii NBRC 32176.</title>
        <authorList>
            <person name="Ichikawa N."/>
            <person name="Sato H."/>
            <person name="Tonouchi N."/>
        </authorList>
    </citation>
    <scope>NUCLEOTIDE SEQUENCE</scope>
    <source>
        <strain evidence="11">NBRC 32176</strain>
    </source>
</reference>
<accession>A0A9W6WQV8</accession>
<evidence type="ECO:0000256" key="1">
    <source>
        <dbReference type="ARBA" id="ARBA00004141"/>
    </source>
</evidence>
<dbReference type="InterPro" id="IPR003593">
    <property type="entry name" value="AAA+_ATPase"/>
</dbReference>
<dbReference type="GO" id="GO:0090374">
    <property type="term" value="P:oligopeptide export from mitochondrion"/>
    <property type="evidence" value="ECO:0007669"/>
    <property type="project" value="TreeGrafter"/>
</dbReference>
<dbReference type="Gene3D" id="3.40.50.300">
    <property type="entry name" value="P-loop containing nucleotide triphosphate hydrolases"/>
    <property type="match status" value="2"/>
</dbReference>
<dbReference type="SUPFAM" id="SSF90123">
    <property type="entry name" value="ABC transporter transmembrane region"/>
    <property type="match status" value="2"/>
</dbReference>
<dbReference type="PROSITE" id="PS00211">
    <property type="entry name" value="ABC_TRANSPORTER_1"/>
    <property type="match status" value="1"/>
</dbReference>
<evidence type="ECO:0000313" key="11">
    <source>
        <dbReference type="EMBL" id="GMF13982.1"/>
    </source>
</evidence>
<sequence>MRLHPRGQPLLDETMELPSLSVAPGPPHPRGGRGSFASSYSSGFAGTDSLCSFDSSQIFDDSDSQEVDIDDADSISSRGDYALLSMPANSVRRMVPTTGVVVCPSSTRAMQASWSPHNSSFHTTGIADDLRELREGREAADAAFSIGDEEEQQRDEEKLSDVGLRQLVMQLATRRDLFVLSMGLLAATIHGALWALLARAVKSAIAAIVPYGRHNVDFAALSLMILALALGVTAYAAHLCLSHTSERLLRALREQVLRHLLLDLNQPWFDTHSTTGLGGDLTREAETIRRGLGPELGAVCRFLIQFLGSFTLAFMTLWDLTLAVSCVTPVVASVINALSHVETKSDNEAGAIAAEALANMPTVLSLNAQRRVREKHALHVRIAERNRVVRHGKHAALQGTLTGTLWVMSAIGLWYGGKKVYETKAAPSEVFETLLGVIIGSHALGHLLPSYATVCRAKNAASKLFGLLETPSKVTGVMNPLPRPATCSGALMAVDLHFSYPTGSQRSALRGCNVSLMAGECVVVVGRRESGKSTLVSLLMRLYEPSQGLIMLDGREMNTLDATWVRAQLGVVTQDVTLFRASIFDNIAMGLIVLRDLGGRNTGQMEERVINAAQRADVHDFIMSLPDGYNTRVGENGAVKLSAQQRQRIALARALIREPKILLLDEVALSPQELLSRFGGAIGAGSTTMLLCTRHVSSAAVQHADKIIVLEAGKAVEQGSHGELLQRGNSLYRQLYLTQHATQAERGYATADTTLHHGSQQRVIKAAPTSPTKLTKRDIKMLARPERKFLATGLIASIFVGLGAPLLGLLISEMIADMDQQYLRFLESHDALDLAKTLPHILMRHGLFLSAGALTIVVFQSIQIFCLDAASERVASHLQDLHFSSLLAQPLTFFDAPQHNAKLLTESLTTQAAIASFAVGRVQGYRLQITCTLVATTVLSFSRGSWMLTLVLLAALPLLVIGEAIRTQHTMSHDVTLSARDDIEPEQAVEVHVNEALRNRHAVVMLGLENSWCSSFDALLENPLQRIRHKAQLEAVARGFCAVVMVAACALACWLSGVLVHGSDATFPQLTRSLLVAVVSAQSLGLAVAWLNKSDRALLAGANIFALRDAAIVVSSANGLPSPLSRASSSDDEHSPMPQSPMLRGSVTLKDVRFAYPTRPSSMVLNGISLQIHAGQTAALCGSRGAGMSTIFALLEGFYDLHAASGNSGHVMLDGVDTRTLDVSWLRTQVSYVGSEPTMFMGTIAENIAYGMAAPPTQEMIEAAAQVAHADAFISQLPDGYSTRVRGCQQLSPGQRQRIALARAVLQNARLLLLDEPTRSLGEEREKIAVQQALDTIVAQRVRRTTVIAAHPANSLTVRNADMIFVLDSGQVVDQGTHSELLQFRDGTYARLLRESAWSPSSSSYTVGTSAS</sequence>
<dbReference type="GO" id="GO:0015421">
    <property type="term" value="F:ABC-type oligopeptide transporter activity"/>
    <property type="evidence" value="ECO:0007669"/>
    <property type="project" value="TreeGrafter"/>
</dbReference>
<feature type="domain" description="ABC transporter" evidence="9">
    <location>
        <begin position="1147"/>
        <end position="1394"/>
    </location>
</feature>
<dbReference type="Proteomes" id="UP001165083">
    <property type="component" value="Unassembled WGS sequence"/>
</dbReference>
<evidence type="ECO:0000256" key="4">
    <source>
        <dbReference type="ARBA" id="ARBA00022741"/>
    </source>
</evidence>
<keyword evidence="6 8" id="KW-1133">Transmembrane helix</keyword>
<name>A0A9W6WQV8_9STRA</name>
<keyword evidence="3 8" id="KW-0812">Transmembrane</keyword>
<evidence type="ECO:0000256" key="7">
    <source>
        <dbReference type="ARBA" id="ARBA00023136"/>
    </source>
</evidence>
<feature type="transmembrane region" description="Helical" evidence="8">
    <location>
        <begin position="1035"/>
        <end position="1060"/>
    </location>
</feature>
<dbReference type="InterPro" id="IPR003439">
    <property type="entry name" value="ABC_transporter-like_ATP-bd"/>
</dbReference>
<dbReference type="Gene3D" id="1.20.1560.10">
    <property type="entry name" value="ABC transporter type 1, transmembrane domain"/>
    <property type="match status" value="1"/>
</dbReference>
<dbReference type="InterPro" id="IPR017871">
    <property type="entry name" value="ABC_transporter-like_CS"/>
</dbReference>
<evidence type="ECO:0000256" key="6">
    <source>
        <dbReference type="ARBA" id="ARBA00022989"/>
    </source>
</evidence>
<feature type="domain" description="ABC transporter" evidence="9">
    <location>
        <begin position="491"/>
        <end position="737"/>
    </location>
</feature>
<feature type="transmembrane region" description="Helical" evidence="8">
    <location>
        <begin position="789"/>
        <end position="811"/>
    </location>
</feature>
<evidence type="ECO:0000259" key="9">
    <source>
        <dbReference type="PROSITE" id="PS50893"/>
    </source>
</evidence>
<dbReference type="InterPro" id="IPR027417">
    <property type="entry name" value="P-loop_NTPase"/>
</dbReference>
<dbReference type="SUPFAM" id="SSF52540">
    <property type="entry name" value="P-loop containing nucleoside triphosphate hydrolases"/>
    <property type="match status" value="2"/>
</dbReference>
<feature type="domain" description="ABC transmembrane type-1" evidence="10">
    <location>
        <begin position="183"/>
        <end position="431"/>
    </location>
</feature>
<evidence type="ECO:0000256" key="3">
    <source>
        <dbReference type="ARBA" id="ARBA00022692"/>
    </source>
</evidence>
<dbReference type="GO" id="GO:0005743">
    <property type="term" value="C:mitochondrial inner membrane"/>
    <property type="evidence" value="ECO:0007669"/>
    <property type="project" value="TreeGrafter"/>
</dbReference>
<feature type="transmembrane region" description="Helical" evidence="8">
    <location>
        <begin position="218"/>
        <end position="241"/>
    </location>
</feature>
<proteinExistence type="predicted"/>
<evidence type="ECO:0000256" key="5">
    <source>
        <dbReference type="ARBA" id="ARBA00022840"/>
    </source>
</evidence>
<gene>
    <name evidence="11" type="ORF">Plil01_000440000</name>
</gene>
<protein>
    <submittedName>
        <fullName evidence="11">Unnamed protein product</fullName>
    </submittedName>
</protein>
<evidence type="ECO:0000313" key="12">
    <source>
        <dbReference type="Proteomes" id="UP001165083"/>
    </source>
</evidence>
<dbReference type="Pfam" id="PF00005">
    <property type="entry name" value="ABC_tran"/>
    <property type="match status" value="2"/>
</dbReference>
<dbReference type="OrthoDB" id="6500128at2759"/>
<dbReference type="PROSITE" id="PS50893">
    <property type="entry name" value="ABC_TRANSPORTER_2"/>
    <property type="match status" value="2"/>
</dbReference>
<keyword evidence="12" id="KW-1185">Reference proteome</keyword>
<dbReference type="FunFam" id="3.40.50.300:FF:000604">
    <property type="entry name" value="ABC transporter B family member 28"/>
    <property type="match status" value="1"/>
</dbReference>
<dbReference type="PANTHER" id="PTHR43394:SF1">
    <property type="entry name" value="ATP-BINDING CASSETTE SUB-FAMILY B MEMBER 10, MITOCHONDRIAL"/>
    <property type="match status" value="1"/>
</dbReference>
<dbReference type="Pfam" id="PF00664">
    <property type="entry name" value="ABC_membrane"/>
    <property type="match status" value="2"/>
</dbReference>
<keyword evidence="2" id="KW-0813">Transport</keyword>
<organism evidence="11 12">
    <name type="scientific">Phytophthora lilii</name>
    <dbReference type="NCBI Taxonomy" id="2077276"/>
    <lineage>
        <taxon>Eukaryota</taxon>
        <taxon>Sar</taxon>
        <taxon>Stramenopiles</taxon>
        <taxon>Oomycota</taxon>
        <taxon>Peronosporomycetes</taxon>
        <taxon>Peronosporales</taxon>
        <taxon>Peronosporaceae</taxon>
        <taxon>Phytophthora</taxon>
    </lineage>
</organism>
<dbReference type="InterPro" id="IPR039421">
    <property type="entry name" value="Type_1_exporter"/>
</dbReference>
<dbReference type="PROSITE" id="PS50929">
    <property type="entry name" value="ABC_TM1F"/>
    <property type="match status" value="2"/>
</dbReference>
<dbReference type="PANTHER" id="PTHR43394">
    <property type="entry name" value="ATP-DEPENDENT PERMEASE MDL1, MITOCHONDRIAL"/>
    <property type="match status" value="1"/>
</dbReference>
<comment type="caution">
    <text evidence="11">The sequence shown here is derived from an EMBL/GenBank/DDBJ whole genome shotgun (WGS) entry which is preliminary data.</text>
</comment>
<dbReference type="InterPro" id="IPR036640">
    <property type="entry name" value="ABC1_TM_sf"/>
</dbReference>
<keyword evidence="7 8" id="KW-0472">Membrane</keyword>
<keyword evidence="4" id="KW-0547">Nucleotide-binding</keyword>
<feature type="transmembrane region" description="Helical" evidence="8">
    <location>
        <begin position="177"/>
        <end position="198"/>
    </location>
</feature>
<feature type="transmembrane region" description="Helical" evidence="8">
    <location>
        <begin position="846"/>
        <end position="865"/>
    </location>
</feature>
<dbReference type="EMBL" id="BSXW01000178">
    <property type="protein sequence ID" value="GMF13982.1"/>
    <property type="molecule type" value="Genomic_DNA"/>
</dbReference>
<keyword evidence="5" id="KW-0067">ATP-binding</keyword>
<dbReference type="SMART" id="SM00382">
    <property type="entry name" value="AAA"/>
    <property type="match status" value="2"/>
</dbReference>